<dbReference type="RefSeq" id="WP_378050285.1">
    <property type="nucleotide sequence ID" value="NZ_JBHMDN010000025.1"/>
</dbReference>
<dbReference type="InterPro" id="IPR029479">
    <property type="entry name" value="Nitroreductase"/>
</dbReference>
<comment type="caution">
    <text evidence="9">The sequence shown here is derived from an EMBL/GenBank/DDBJ whole genome shotgun (WGS) entry which is preliminary data.</text>
</comment>
<reference evidence="10" key="1">
    <citation type="journal article" date="2019" name="Int. J. Syst. Evol. Microbiol.">
        <title>The Global Catalogue of Microorganisms (GCM) 10K type strain sequencing project: providing services to taxonomists for standard genome sequencing and annotation.</title>
        <authorList>
            <consortium name="The Broad Institute Genomics Platform"/>
            <consortium name="The Broad Institute Genome Sequencing Center for Infectious Disease"/>
            <person name="Wu L."/>
            <person name="Ma J."/>
        </authorList>
    </citation>
    <scope>NUCLEOTIDE SEQUENCE [LARGE SCALE GENOMIC DNA]</scope>
    <source>
        <strain evidence="10">KCTC 12907</strain>
    </source>
</reference>
<protein>
    <submittedName>
        <fullName evidence="9">Nitroreductase</fullName>
    </submittedName>
</protein>
<dbReference type="Gene3D" id="3.40.109.10">
    <property type="entry name" value="NADH Oxidase"/>
    <property type="match status" value="1"/>
</dbReference>
<evidence type="ECO:0000259" key="8">
    <source>
        <dbReference type="Pfam" id="PF00881"/>
    </source>
</evidence>
<keyword evidence="4" id="KW-0288">FMN</keyword>
<gene>
    <name evidence="9" type="ORF">ACFQMJ_29690</name>
</gene>
<comment type="cofactor">
    <cofactor evidence="1">
        <name>FMN</name>
        <dbReference type="ChEBI" id="CHEBI:58210"/>
    </cofactor>
</comment>
<dbReference type="InterPro" id="IPR052530">
    <property type="entry name" value="NAD(P)H_nitroreductase"/>
</dbReference>
<dbReference type="Proteomes" id="UP001596378">
    <property type="component" value="Unassembled WGS sequence"/>
</dbReference>
<organism evidence="9 10">
    <name type="scientific">Cohnella cellulosilytica</name>
    <dbReference type="NCBI Taxonomy" id="986710"/>
    <lineage>
        <taxon>Bacteria</taxon>
        <taxon>Bacillati</taxon>
        <taxon>Bacillota</taxon>
        <taxon>Bacilli</taxon>
        <taxon>Bacillales</taxon>
        <taxon>Paenibacillaceae</taxon>
        <taxon>Cohnella</taxon>
    </lineage>
</organism>
<keyword evidence="5" id="KW-0521">NADP</keyword>
<keyword evidence="10" id="KW-1185">Reference proteome</keyword>
<keyword evidence="6" id="KW-0560">Oxidoreductase</keyword>
<comment type="similarity">
    <text evidence="2">Belongs to the nitroreductase family.</text>
</comment>
<evidence type="ECO:0000256" key="7">
    <source>
        <dbReference type="ARBA" id="ARBA00023027"/>
    </source>
</evidence>
<dbReference type="InterPro" id="IPR026021">
    <property type="entry name" value="YdjA-like"/>
</dbReference>
<evidence type="ECO:0000256" key="6">
    <source>
        <dbReference type="ARBA" id="ARBA00023002"/>
    </source>
</evidence>
<feature type="domain" description="Nitroreductase" evidence="8">
    <location>
        <begin position="13"/>
        <end position="151"/>
    </location>
</feature>
<keyword evidence="3" id="KW-0285">Flavoprotein</keyword>
<accession>A0ABW2FL58</accession>
<evidence type="ECO:0000256" key="4">
    <source>
        <dbReference type="ARBA" id="ARBA00022643"/>
    </source>
</evidence>
<dbReference type="EMBL" id="JBHTAI010000025">
    <property type="protein sequence ID" value="MFC7152729.1"/>
    <property type="molecule type" value="Genomic_DNA"/>
</dbReference>
<evidence type="ECO:0000256" key="5">
    <source>
        <dbReference type="ARBA" id="ARBA00022857"/>
    </source>
</evidence>
<evidence type="ECO:0000256" key="2">
    <source>
        <dbReference type="ARBA" id="ARBA00007118"/>
    </source>
</evidence>
<dbReference type="PANTHER" id="PTHR43821:SF1">
    <property type="entry name" value="NAD(P)H NITROREDUCTASE YDJA-RELATED"/>
    <property type="match status" value="1"/>
</dbReference>
<keyword evidence="7" id="KW-0520">NAD</keyword>
<evidence type="ECO:0000313" key="10">
    <source>
        <dbReference type="Proteomes" id="UP001596378"/>
    </source>
</evidence>
<dbReference type="Pfam" id="PF00881">
    <property type="entry name" value="Nitroreductase"/>
    <property type="match status" value="1"/>
</dbReference>
<evidence type="ECO:0000256" key="3">
    <source>
        <dbReference type="ARBA" id="ARBA00022630"/>
    </source>
</evidence>
<dbReference type="InterPro" id="IPR000415">
    <property type="entry name" value="Nitroreductase-like"/>
</dbReference>
<evidence type="ECO:0000256" key="1">
    <source>
        <dbReference type="ARBA" id="ARBA00001917"/>
    </source>
</evidence>
<sequence>MSTLSLFRETQEVRRFADRPVEREFILSILDDAVWAPNHKLREPWRFVYAEGAAKLRLADAVDARQHPRLVETLAQAPVALVVTSPINKDERTDSDDFGAVCCLIQNIQLLGWAQGLGMSWELADYSGCEELRALAGVRDDERIAGILGLGFFDSLPEKPPVVPLDDRLEIW</sequence>
<proteinExistence type="inferred from homology"/>
<dbReference type="SUPFAM" id="SSF55469">
    <property type="entry name" value="FMN-dependent nitroreductase-like"/>
    <property type="match status" value="1"/>
</dbReference>
<name>A0ABW2FL58_9BACL</name>
<evidence type="ECO:0000313" key="9">
    <source>
        <dbReference type="EMBL" id="MFC7152729.1"/>
    </source>
</evidence>
<dbReference type="CDD" id="cd02135">
    <property type="entry name" value="YdjA-like"/>
    <property type="match status" value="1"/>
</dbReference>
<dbReference type="PANTHER" id="PTHR43821">
    <property type="entry name" value="NAD(P)H NITROREDUCTASE YDJA-RELATED"/>
    <property type="match status" value="1"/>
</dbReference>